<feature type="non-terminal residue" evidence="2">
    <location>
        <position position="1"/>
    </location>
</feature>
<feature type="transmembrane region" description="Helical" evidence="1">
    <location>
        <begin position="193"/>
        <end position="215"/>
    </location>
</feature>
<feature type="transmembrane region" description="Helical" evidence="1">
    <location>
        <begin position="222"/>
        <end position="245"/>
    </location>
</feature>
<accession>X0RZ41</accession>
<proteinExistence type="predicted"/>
<feature type="non-terminal residue" evidence="2">
    <location>
        <position position="255"/>
    </location>
</feature>
<dbReference type="EMBL" id="BARS01001607">
    <property type="protein sequence ID" value="GAF74043.1"/>
    <property type="molecule type" value="Genomic_DNA"/>
</dbReference>
<protein>
    <submittedName>
        <fullName evidence="2">Uncharacterized protein</fullName>
    </submittedName>
</protein>
<gene>
    <name evidence="2" type="ORF">S01H1_03056</name>
</gene>
<evidence type="ECO:0000313" key="2">
    <source>
        <dbReference type="EMBL" id="GAF74043.1"/>
    </source>
</evidence>
<sequence length="255" mass="27694">SEIKVSVNNDKTLEVEFPAEFTVDFNCMNSYGALIDEGEILFDREGKGPSTSIASSGKAEVIVPPGMYDIRITLDNKEIARQDIVINGNKELDIVTSQGSFLHTIVLYLGALLAVFSIALIAWKRKTFVGMQLLAIALIIIALVSPWWVLTGDNGTTSTTTNTFLVPSKIITLTSSNSVFGGEISSVPSEFTMVLELITILLVIDCLFVFIGIFIRDKYRKISTIISIVGVVLLIVSLLVFYIAMSEVTSVGVGS</sequence>
<keyword evidence="1" id="KW-0812">Transmembrane</keyword>
<feature type="transmembrane region" description="Helical" evidence="1">
    <location>
        <begin position="101"/>
        <end position="121"/>
    </location>
</feature>
<comment type="caution">
    <text evidence="2">The sequence shown here is derived from an EMBL/GenBank/DDBJ whole genome shotgun (WGS) entry which is preliminary data.</text>
</comment>
<keyword evidence="1" id="KW-0472">Membrane</keyword>
<reference evidence="2" key="1">
    <citation type="journal article" date="2014" name="Front. Microbiol.">
        <title>High frequency of phylogenetically diverse reductive dehalogenase-homologous genes in deep subseafloor sedimentary metagenomes.</title>
        <authorList>
            <person name="Kawai M."/>
            <person name="Futagami T."/>
            <person name="Toyoda A."/>
            <person name="Takaki Y."/>
            <person name="Nishi S."/>
            <person name="Hori S."/>
            <person name="Arai W."/>
            <person name="Tsubouchi T."/>
            <person name="Morono Y."/>
            <person name="Uchiyama I."/>
            <person name="Ito T."/>
            <person name="Fujiyama A."/>
            <person name="Inagaki F."/>
            <person name="Takami H."/>
        </authorList>
    </citation>
    <scope>NUCLEOTIDE SEQUENCE</scope>
    <source>
        <strain evidence="2">Expedition CK06-06</strain>
    </source>
</reference>
<evidence type="ECO:0000256" key="1">
    <source>
        <dbReference type="SAM" id="Phobius"/>
    </source>
</evidence>
<keyword evidence="1" id="KW-1133">Transmembrane helix</keyword>
<dbReference type="AlphaFoldDB" id="X0RZ41"/>
<feature type="transmembrane region" description="Helical" evidence="1">
    <location>
        <begin position="133"/>
        <end position="150"/>
    </location>
</feature>
<name>X0RZ41_9ZZZZ</name>
<organism evidence="2">
    <name type="scientific">marine sediment metagenome</name>
    <dbReference type="NCBI Taxonomy" id="412755"/>
    <lineage>
        <taxon>unclassified sequences</taxon>
        <taxon>metagenomes</taxon>
        <taxon>ecological metagenomes</taxon>
    </lineage>
</organism>